<sequence>MENPEDTVSECSASTSVSGPQRSTNARPLADHERRLTNIENQLEVMTEQLAHIPVMIQQVCERQFRESDIGTSSYVDSKTGKVVEANLQTARLSPHAIPSVFLKFPAYISAPARATSAEAPDEKQMRLETASLREAIAAAPHTDEVEESRNKIDYFQALLGRVSEIQFSSF</sequence>
<reference evidence="2" key="2">
    <citation type="submission" date="2021-09" db="EMBL/GenBank/DDBJ databases">
        <authorList>
            <person name="Jia N."/>
            <person name="Wang J."/>
            <person name="Shi W."/>
            <person name="Du L."/>
            <person name="Sun Y."/>
            <person name="Zhan W."/>
            <person name="Jiang J."/>
            <person name="Wang Q."/>
            <person name="Zhang B."/>
            <person name="Ji P."/>
            <person name="Sakyi L.B."/>
            <person name="Cui X."/>
            <person name="Yuan T."/>
            <person name="Jiang B."/>
            <person name="Yang W."/>
            <person name="Lam T.T.-Y."/>
            <person name="Chang Q."/>
            <person name="Ding S."/>
            <person name="Wang X."/>
            <person name="Zhu J."/>
            <person name="Ruan X."/>
            <person name="Zhao L."/>
            <person name="Wei J."/>
            <person name="Que T."/>
            <person name="Du C."/>
            <person name="Cheng J."/>
            <person name="Dai P."/>
            <person name="Han X."/>
            <person name="Huang E."/>
            <person name="Gao Y."/>
            <person name="Liu J."/>
            <person name="Shao H."/>
            <person name="Ye R."/>
            <person name="Li L."/>
            <person name="Wei W."/>
            <person name="Wang X."/>
            <person name="Wang C."/>
            <person name="Huo Q."/>
            <person name="Li W."/>
            <person name="Guo W."/>
            <person name="Chen H."/>
            <person name="Chen S."/>
            <person name="Zhou L."/>
            <person name="Zhou L."/>
            <person name="Ni X."/>
            <person name="Tian J."/>
            <person name="Zhou Y."/>
            <person name="Sheng Y."/>
            <person name="Liu T."/>
            <person name="Pan Y."/>
            <person name="Xia L."/>
            <person name="Li J."/>
            <person name="Zhao F."/>
            <person name="Cao W."/>
        </authorList>
    </citation>
    <scope>NUCLEOTIDE SEQUENCE</scope>
    <source>
        <strain evidence="2">Rmic-2018</strain>
        <tissue evidence="2">Larvae</tissue>
    </source>
</reference>
<dbReference type="AlphaFoldDB" id="A0A9J6EHN3"/>
<reference evidence="2" key="1">
    <citation type="journal article" date="2020" name="Cell">
        <title>Large-Scale Comparative Analyses of Tick Genomes Elucidate Their Genetic Diversity and Vector Capacities.</title>
        <authorList>
            <consortium name="Tick Genome and Microbiome Consortium (TIGMIC)"/>
            <person name="Jia N."/>
            <person name="Wang J."/>
            <person name="Shi W."/>
            <person name="Du L."/>
            <person name="Sun Y."/>
            <person name="Zhan W."/>
            <person name="Jiang J.F."/>
            <person name="Wang Q."/>
            <person name="Zhang B."/>
            <person name="Ji P."/>
            <person name="Bell-Sakyi L."/>
            <person name="Cui X.M."/>
            <person name="Yuan T.T."/>
            <person name="Jiang B.G."/>
            <person name="Yang W.F."/>
            <person name="Lam T.T."/>
            <person name="Chang Q.C."/>
            <person name="Ding S.J."/>
            <person name="Wang X.J."/>
            <person name="Zhu J.G."/>
            <person name="Ruan X.D."/>
            <person name="Zhao L."/>
            <person name="Wei J.T."/>
            <person name="Ye R.Z."/>
            <person name="Que T.C."/>
            <person name="Du C.H."/>
            <person name="Zhou Y.H."/>
            <person name="Cheng J.X."/>
            <person name="Dai P.F."/>
            <person name="Guo W.B."/>
            <person name="Han X.H."/>
            <person name="Huang E.J."/>
            <person name="Li L.F."/>
            <person name="Wei W."/>
            <person name="Gao Y.C."/>
            <person name="Liu J.Z."/>
            <person name="Shao H.Z."/>
            <person name="Wang X."/>
            <person name="Wang C.C."/>
            <person name="Yang T.C."/>
            <person name="Huo Q.B."/>
            <person name="Li W."/>
            <person name="Chen H.Y."/>
            <person name="Chen S.E."/>
            <person name="Zhou L.G."/>
            <person name="Ni X.B."/>
            <person name="Tian J.H."/>
            <person name="Sheng Y."/>
            <person name="Liu T."/>
            <person name="Pan Y.S."/>
            <person name="Xia L.Y."/>
            <person name="Li J."/>
            <person name="Zhao F."/>
            <person name="Cao W.C."/>
        </authorList>
    </citation>
    <scope>NUCLEOTIDE SEQUENCE</scope>
    <source>
        <strain evidence="2">Rmic-2018</strain>
    </source>
</reference>
<evidence type="ECO:0000313" key="3">
    <source>
        <dbReference type="Proteomes" id="UP000821866"/>
    </source>
</evidence>
<feature type="compositionally biased region" description="Polar residues" evidence="1">
    <location>
        <begin position="9"/>
        <end position="26"/>
    </location>
</feature>
<dbReference type="Proteomes" id="UP000821866">
    <property type="component" value="Chromosome 2"/>
</dbReference>
<evidence type="ECO:0000256" key="1">
    <source>
        <dbReference type="SAM" id="MobiDB-lite"/>
    </source>
</evidence>
<gene>
    <name evidence="2" type="ORF">HPB51_018430</name>
</gene>
<keyword evidence="3" id="KW-1185">Reference proteome</keyword>
<name>A0A9J6EHN3_RHIMP</name>
<evidence type="ECO:0000313" key="2">
    <source>
        <dbReference type="EMBL" id="KAH8033961.1"/>
    </source>
</evidence>
<feature type="region of interest" description="Disordered" evidence="1">
    <location>
        <begin position="1"/>
        <end position="32"/>
    </location>
</feature>
<comment type="caution">
    <text evidence="2">The sequence shown here is derived from an EMBL/GenBank/DDBJ whole genome shotgun (WGS) entry which is preliminary data.</text>
</comment>
<dbReference type="EMBL" id="JABSTU010000004">
    <property type="protein sequence ID" value="KAH8033961.1"/>
    <property type="molecule type" value="Genomic_DNA"/>
</dbReference>
<organism evidence="2 3">
    <name type="scientific">Rhipicephalus microplus</name>
    <name type="common">Cattle tick</name>
    <name type="synonym">Boophilus microplus</name>
    <dbReference type="NCBI Taxonomy" id="6941"/>
    <lineage>
        <taxon>Eukaryota</taxon>
        <taxon>Metazoa</taxon>
        <taxon>Ecdysozoa</taxon>
        <taxon>Arthropoda</taxon>
        <taxon>Chelicerata</taxon>
        <taxon>Arachnida</taxon>
        <taxon>Acari</taxon>
        <taxon>Parasitiformes</taxon>
        <taxon>Ixodida</taxon>
        <taxon>Ixodoidea</taxon>
        <taxon>Ixodidae</taxon>
        <taxon>Rhipicephalinae</taxon>
        <taxon>Rhipicephalus</taxon>
        <taxon>Boophilus</taxon>
    </lineage>
</organism>
<proteinExistence type="predicted"/>
<protein>
    <submittedName>
        <fullName evidence="2">Uncharacterized protein</fullName>
    </submittedName>
</protein>
<accession>A0A9J6EHN3</accession>